<evidence type="ECO:0000313" key="8">
    <source>
        <dbReference type="Proteomes" id="UP000032266"/>
    </source>
</evidence>
<dbReference type="EC" id="6.2.1.3" evidence="7"/>
<dbReference type="OrthoDB" id="9778690at2"/>
<gene>
    <name evidence="7" type="ORF">YC6258_04754</name>
</gene>
<sequence length="609" mass="67066">MTGTEAIIRKPIDHDNHIVPSLDGADVNTVVEALCYRAIHNCKQTAFVHLTDGEDNEILITYETLWGKARSIAHLLQPYEPEGKRVLMLFETGIQYVAALFGIFLSRAVAVPSFPPVGSRALDRLHSIIKDAQPEIILVNKTMSRYRDRVLAEKTDSDASDHCPVWIEVDDLDLQTPRITLDSDCFPKPEDLALIQYTSGSTSDPKGVLLTHANLFSNCRTASIWMGGRRHRIGCSWLPPYHDMGLMGGILQPVYEGFKTVLLSPGHFVQRPLRWLQAISRFNATITIAPNFAFDLCVESISEDERSQLNLTSLEDIYCGAEPIRKATLDRFNDYFSPVGFHSTAFGPCYGMAESTVFVSGKPRGTEPLSIRVNQSALTEGHLLLADNNATQAISLVSSGRAATDHIIMIVDPDTGHPVTEARIGEIWVQGTNVGAGYWQRANSTATFGASIEGIAGTFLRTGDLGAIMGGELFVTGRLKDLIIIAGRNHYPQDLELSAQSADPRIRNNGVVAFSIEQPDRGEVLALAVEIQRSEKCSQAQLEEIHRAITAILVRHHGISPEEIHFCPMGTIPFTTSGKPQRQATKRSFIEGSLRPYAVSDKSNRPINQ</sequence>
<dbReference type="PROSITE" id="PS00455">
    <property type="entry name" value="AMP_BINDING"/>
    <property type="match status" value="1"/>
</dbReference>
<comment type="similarity">
    <text evidence="1">Belongs to the ATP-dependent AMP-binding enzyme family.</text>
</comment>
<evidence type="ECO:0000256" key="4">
    <source>
        <dbReference type="ARBA" id="ARBA00023098"/>
    </source>
</evidence>
<dbReference type="GO" id="GO:0006633">
    <property type="term" value="P:fatty acid biosynthetic process"/>
    <property type="evidence" value="ECO:0007669"/>
    <property type="project" value="TreeGrafter"/>
</dbReference>
<reference evidence="7 8" key="1">
    <citation type="submission" date="2014-01" db="EMBL/GenBank/DDBJ databases">
        <title>Full genme sequencing of cellulolytic bacterium Gynuella sunshinyii YC6258T gen. nov., sp. nov.</title>
        <authorList>
            <person name="Khan H."/>
            <person name="Chung E.J."/>
            <person name="Chung Y.R."/>
        </authorList>
    </citation>
    <scope>NUCLEOTIDE SEQUENCE [LARGE SCALE GENOMIC DNA]</scope>
    <source>
        <strain evidence="7 8">YC6258</strain>
    </source>
</reference>
<feature type="domain" description="AMP-binding enzyme C-terminal" evidence="6">
    <location>
        <begin position="481"/>
        <end position="595"/>
    </location>
</feature>
<evidence type="ECO:0000256" key="1">
    <source>
        <dbReference type="ARBA" id="ARBA00006432"/>
    </source>
</evidence>
<keyword evidence="2 7" id="KW-0436">Ligase</keyword>
<evidence type="ECO:0000259" key="5">
    <source>
        <dbReference type="Pfam" id="PF00501"/>
    </source>
</evidence>
<evidence type="ECO:0000313" key="7">
    <source>
        <dbReference type="EMBL" id="AJQ96786.1"/>
    </source>
</evidence>
<dbReference type="InterPro" id="IPR042099">
    <property type="entry name" value="ANL_N_sf"/>
</dbReference>
<feature type="domain" description="AMP-dependent synthetase/ligase" evidence="5">
    <location>
        <begin position="43"/>
        <end position="439"/>
    </location>
</feature>
<dbReference type="HOGENOM" id="CLU_000022_23_7_6"/>
<dbReference type="STRING" id="1445510.YC6258_04754"/>
<dbReference type="Gene3D" id="3.40.50.12780">
    <property type="entry name" value="N-terminal domain of ligase-like"/>
    <property type="match status" value="1"/>
</dbReference>
<dbReference type="GO" id="GO:0005886">
    <property type="term" value="C:plasma membrane"/>
    <property type="evidence" value="ECO:0007669"/>
    <property type="project" value="TreeGrafter"/>
</dbReference>
<dbReference type="RefSeq" id="WP_052830464.1">
    <property type="nucleotide sequence ID" value="NZ_CP007142.1"/>
</dbReference>
<dbReference type="PATRIC" id="fig|1445510.3.peg.4716"/>
<evidence type="ECO:0000259" key="6">
    <source>
        <dbReference type="Pfam" id="PF23024"/>
    </source>
</evidence>
<evidence type="ECO:0000256" key="2">
    <source>
        <dbReference type="ARBA" id="ARBA00022598"/>
    </source>
</evidence>
<keyword evidence="4" id="KW-0443">Lipid metabolism</keyword>
<dbReference type="SUPFAM" id="SSF56801">
    <property type="entry name" value="Acetyl-CoA synthetase-like"/>
    <property type="match status" value="1"/>
</dbReference>
<dbReference type="GO" id="GO:0004467">
    <property type="term" value="F:long-chain fatty acid-CoA ligase activity"/>
    <property type="evidence" value="ECO:0007669"/>
    <property type="project" value="UniProtKB-EC"/>
</dbReference>
<dbReference type="Gene3D" id="3.30.300.30">
    <property type="match status" value="1"/>
</dbReference>
<dbReference type="InterPro" id="IPR025110">
    <property type="entry name" value="AMP-bd_C"/>
</dbReference>
<keyword evidence="3" id="KW-0276">Fatty acid metabolism</keyword>
<dbReference type="InterPro" id="IPR000873">
    <property type="entry name" value="AMP-dep_synth/lig_dom"/>
</dbReference>
<protein>
    <submittedName>
        <fullName evidence="7">Acyl-CoA synthetase (AMP-forming)/AMP-acid ligase II</fullName>
        <ecNumber evidence="7">6.2.1.3</ecNumber>
    </submittedName>
</protein>
<accession>A0A0C5VRC0</accession>
<dbReference type="AlphaFoldDB" id="A0A0C5VRC0"/>
<keyword evidence="8" id="KW-1185">Reference proteome</keyword>
<dbReference type="KEGG" id="gsn:YC6258_04754"/>
<dbReference type="InterPro" id="IPR040097">
    <property type="entry name" value="FAAL/FAAC"/>
</dbReference>
<organism evidence="7 8">
    <name type="scientific">Gynuella sunshinyii YC6258</name>
    <dbReference type="NCBI Taxonomy" id="1445510"/>
    <lineage>
        <taxon>Bacteria</taxon>
        <taxon>Pseudomonadati</taxon>
        <taxon>Pseudomonadota</taxon>
        <taxon>Gammaproteobacteria</taxon>
        <taxon>Oceanospirillales</taxon>
        <taxon>Saccharospirillaceae</taxon>
        <taxon>Gynuella</taxon>
    </lineage>
</organism>
<dbReference type="Pfam" id="PF00501">
    <property type="entry name" value="AMP-binding"/>
    <property type="match status" value="1"/>
</dbReference>
<dbReference type="InterPro" id="IPR020845">
    <property type="entry name" value="AMP-binding_CS"/>
</dbReference>
<dbReference type="GO" id="GO:0071766">
    <property type="term" value="P:Actinobacterium-type cell wall biogenesis"/>
    <property type="evidence" value="ECO:0007669"/>
    <property type="project" value="UniProtKB-ARBA"/>
</dbReference>
<dbReference type="FunFam" id="3.40.50.12780:FF:000013">
    <property type="entry name" value="Long-chain-fatty-acid--AMP ligase FadD32"/>
    <property type="match status" value="1"/>
</dbReference>
<dbReference type="PANTHER" id="PTHR22754:SF32">
    <property type="entry name" value="DISCO-INTERACTING PROTEIN 2"/>
    <property type="match status" value="1"/>
</dbReference>
<dbReference type="PANTHER" id="PTHR22754">
    <property type="entry name" value="DISCO-INTERACTING PROTEIN 2 DIP2 -RELATED"/>
    <property type="match status" value="1"/>
</dbReference>
<evidence type="ECO:0000256" key="3">
    <source>
        <dbReference type="ARBA" id="ARBA00022832"/>
    </source>
</evidence>
<dbReference type="CDD" id="cd05931">
    <property type="entry name" value="FAAL"/>
    <property type="match status" value="1"/>
</dbReference>
<proteinExistence type="inferred from homology"/>
<dbReference type="InterPro" id="IPR045851">
    <property type="entry name" value="AMP-bd_C_sf"/>
</dbReference>
<dbReference type="Pfam" id="PF23024">
    <property type="entry name" value="AMP-dom_DIP2-like"/>
    <property type="match status" value="1"/>
</dbReference>
<dbReference type="EMBL" id="CP007142">
    <property type="protein sequence ID" value="AJQ96786.1"/>
    <property type="molecule type" value="Genomic_DNA"/>
</dbReference>
<dbReference type="GO" id="GO:0070566">
    <property type="term" value="F:adenylyltransferase activity"/>
    <property type="evidence" value="ECO:0007669"/>
    <property type="project" value="TreeGrafter"/>
</dbReference>
<name>A0A0C5VRC0_9GAMM</name>
<dbReference type="Proteomes" id="UP000032266">
    <property type="component" value="Chromosome"/>
</dbReference>